<gene>
    <name evidence="1" type="ORF">NQ176_g4250</name>
</gene>
<dbReference type="Proteomes" id="UP001143910">
    <property type="component" value="Unassembled WGS sequence"/>
</dbReference>
<accession>A0ACC1NFN6</accession>
<organism evidence="1 2">
    <name type="scientific">Zarea fungicola</name>
    <dbReference type="NCBI Taxonomy" id="93591"/>
    <lineage>
        <taxon>Eukaryota</taxon>
        <taxon>Fungi</taxon>
        <taxon>Dikarya</taxon>
        <taxon>Ascomycota</taxon>
        <taxon>Pezizomycotina</taxon>
        <taxon>Sordariomycetes</taxon>
        <taxon>Hypocreomycetidae</taxon>
        <taxon>Hypocreales</taxon>
        <taxon>Cordycipitaceae</taxon>
        <taxon>Zarea</taxon>
    </lineage>
</organism>
<proteinExistence type="predicted"/>
<evidence type="ECO:0000313" key="1">
    <source>
        <dbReference type="EMBL" id="KAJ2977656.1"/>
    </source>
</evidence>
<reference evidence="1" key="1">
    <citation type="submission" date="2022-08" db="EMBL/GenBank/DDBJ databases">
        <title>Genome Sequence of Lecanicillium fungicola.</title>
        <authorList>
            <person name="Buettner E."/>
        </authorList>
    </citation>
    <scope>NUCLEOTIDE SEQUENCE</scope>
    <source>
        <strain evidence="1">Babe33</strain>
    </source>
</reference>
<protein>
    <submittedName>
        <fullName evidence="1">Uncharacterized protein</fullName>
    </submittedName>
</protein>
<keyword evidence="2" id="KW-1185">Reference proteome</keyword>
<sequence length="423" mass="47588">MQPLQQGIRTRDRGTGCQLDTSVRHEKTPSRTQPSRRRRLPPSHATNDTEAPRPVYTENSQLEGALAQWDPIDSVTTQPSSSGTWDLNFEDIDPLAVDAAFAEPQFSDPMMATLADETYMMQDPDLVPWMPRMPARRLFQSRAFPKASHKPLVVLLTGILRSYPYMMLRRNSLPPFVHSFIFSHAENGVGKPQQQALITCVGLVQLFKNRSDLNKSMVWKLIKLEQDRILANHSEFDRWELLASLQALLIYCLLRLQEVPAGQDGLETGLITTVNRVFDKLVVLAGGIFQIKFADETNVTWLDWVFNESRRRTVLIFQILGLLIDLSTEASSYANCGQILIPLPKNSTLWTADGPAAWKAECDDVFAKERPVYGVSDSGDLTKIVLIFSGDSFSYTRSVGNWDEWRAEVGDLGTLVMMVAALL</sequence>
<name>A0ACC1NFN6_9HYPO</name>
<dbReference type="EMBL" id="JANJQO010000450">
    <property type="protein sequence ID" value="KAJ2977656.1"/>
    <property type="molecule type" value="Genomic_DNA"/>
</dbReference>
<evidence type="ECO:0000313" key="2">
    <source>
        <dbReference type="Proteomes" id="UP001143910"/>
    </source>
</evidence>
<comment type="caution">
    <text evidence="1">The sequence shown here is derived from an EMBL/GenBank/DDBJ whole genome shotgun (WGS) entry which is preliminary data.</text>
</comment>